<name>A0ABV2QKP8_9MICO</name>
<feature type="region of interest" description="Disordered" evidence="1">
    <location>
        <begin position="322"/>
        <end position="370"/>
    </location>
</feature>
<evidence type="ECO:0008006" key="4">
    <source>
        <dbReference type="Google" id="ProtNLM"/>
    </source>
</evidence>
<proteinExistence type="predicted"/>
<gene>
    <name evidence="2" type="ORF">ABIE21_001109</name>
</gene>
<dbReference type="Proteomes" id="UP001549257">
    <property type="component" value="Unassembled WGS sequence"/>
</dbReference>
<accession>A0ABV2QKP8</accession>
<feature type="region of interest" description="Disordered" evidence="1">
    <location>
        <begin position="1"/>
        <end position="31"/>
    </location>
</feature>
<keyword evidence="3" id="KW-1185">Reference proteome</keyword>
<protein>
    <recommendedName>
        <fullName evidence="4">DUF559 domain-containing protein</fullName>
    </recommendedName>
</protein>
<sequence length="370" mass="40577">MARLLPSGRNGHRLHTSPRGSPLRAPGDEHSGMTDIASMVAGLGGMAQKQQLVARGARDPDLTQAVRRGEVTRARQGWYTTLPPDDPRVQAVRVGGRLTGISAVIAAGGWALGPFALHVSVPSNAARLRTPLNRFVKLAARHVPGLELHWDDDGVAGRGTAMAVDLRDALVRVVLDESFETAVAALDWALHTGRLDRIAFELLILRLPEDRRGIREWVDGRCESLPESLARTRLRILGHTVDIQVRLGDVERIDLVVDDCVGMETDGREFHLETFERDRRKDLDITIARLHPLRPSARMVFHDWTRVVRAVDAALAARRPARRIGNSGASATHPVTTPGKPGVRGRRHRLTPEFPSHGGNTGGRRRLSSG</sequence>
<comment type="caution">
    <text evidence="2">The sequence shown here is derived from an EMBL/GenBank/DDBJ whole genome shotgun (WGS) entry which is preliminary data.</text>
</comment>
<dbReference type="EMBL" id="JBEPSJ010000001">
    <property type="protein sequence ID" value="MET4581619.1"/>
    <property type="molecule type" value="Genomic_DNA"/>
</dbReference>
<evidence type="ECO:0000313" key="3">
    <source>
        <dbReference type="Proteomes" id="UP001549257"/>
    </source>
</evidence>
<organism evidence="2 3">
    <name type="scientific">Conyzicola nivalis</name>
    <dbReference type="NCBI Taxonomy" id="1477021"/>
    <lineage>
        <taxon>Bacteria</taxon>
        <taxon>Bacillati</taxon>
        <taxon>Actinomycetota</taxon>
        <taxon>Actinomycetes</taxon>
        <taxon>Micrococcales</taxon>
        <taxon>Microbacteriaceae</taxon>
        <taxon>Conyzicola</taxon>
    </lineage>
</organism>
<evidence type="ECO:0000256" key="1">
    <source>
        <dbReference type="SAM" id="MobiDB-lite"/>
    </source>
</evidence>
<reference evidence="2 3" key="1">
    <citation type="submission" date="2024-06" db="EMBL/GenBank/DDBJ databases">
        <title>Sorghum-associated microbial communities from plants grown in Nebraska, USA.</title>
        <authorList>
            <person name="Schachtman D."/>
        </authorList>
    </citation>
    <scope>NUCLEOTIDE SEQUENCE [LARGE SCALE GENOMIC DNA]</scope>
    <source>
        <strain evidence="2 3">2857</strain>
    </source>
</reference>
<evidence type="ECO:0000313" key="2">
    <source>
        <dbReference type="EMBL" id="MET4581619.1"/>
    </source>
</evidence>